<reference evidence="2" key="1">
    <citation type="submission" date="2009-07" db="EMBL/GenBank/DDBJ databases">
        <authorList>
            <person name="Weinstock G."/>
            <person name="Sodergren E."/>
            <person name="Clifton S."/>
            <person name="Fulton L."/>
            <person name="Fulton B."/>
            <person name="Courtney L."/>
            <person name="Fronick C."/>
            <person name="Harrison M."/>
            <person name="Strong C."/>
            <person name="Farmer C."/>
            <person name="Delahaunty K."/>
            <person name="Markovic C."/>
            <person name="Hall O."/>
            <person name="Minx P."/>
            <person name="Tomlinson C."/>
            <person name="Mitreva M."/>
            <person name="Nelson J."/>
            <person name="Hou S."/>
            <person name="Wollam A."/>
            <person name="Pepin K.H."/>
            <person name="Johnson M."/>
            <person name="Bhonagiri V."/>
            <person name="Nash W.E."/>
            <person name="Warren W."/>
            <person name="Chinwalla A."/>
            <person name="Mardis E.R."/>
            <person name="Wilson R.K."/>
        </authorList>
    </citation>
    <scope>NUCLEOTIDE SEQUENCE [LARGE SCALE GENOMIC DNA]</scope>
    <source>
        <strain evidence="2">DSM 14469</strain>
    </source>
</reference>
<dbReference type="EMBL" id="ACCL02000017">
    <property type="protein sequence ID" value="EET59562.1"/>
    <property type="molecule type" value="Genomic_DNA"/>
</dbReference>
<protein>
    <submittedName>
        <fullName evidence="2">Uncharacterized protein</fullName>
    </submittedName>
</protein>
<name>C6LII0_9FIRM</name>
<evidence type="ECO:0000313" key="3">
    <source>
        <dbReference type="Proteomes" id="UP000005561"/>
    </source>
</evidence>
<feature type="transmembrane region" description="Helical" evidence="1">
    <location>
        <begin position="35"/>
        <end position="56"/>
    </location>
</feature>
<evidence type="ECO:0000313" key="2">
    <source>
        <dbReference type="EMBL" id="EET59562.1"/>
    </source>
</evidence>
<organism evidence="2 3">
    <name type="scientific">Marvinbryantia formatexigens DSM 14469</name>
    <dbReference type="NCBI Taxonomy" id="478749"/>
    <lineage>
        <taxon>Bacteria</taxon>
        <taxon>Bacillati</taxon>
        <taxon>Bacillota</taxon>
        <taxon>Clostridia</taxon>
        <taxon>Lachnospirales</taxon>
        <taxon>Lachnospiraceae</taxon>
        <taxon>Marvinbryantia</taxon>
    </lineage>
</organism>
<dbReference type="Proteomes" id="UP000005561">
    <property type="component" value="Unassembled WGS sequence"/>
</dbReference>
<keyword evidence="1" id="KW-1133">Transmembrane helix</keyword>
<sequence length="111" mass="13926">MLFQCFSFFTFHLFFRYFSSYFCCIFPIISCVFRYYVYFTLIFSFSFAIIHIFLYFSKNRILFSRRTQRLLYICLSLLTSSGKSARIRLYDMFMNCVRMWRILWDHFQNYF</sequence>
<proteinExistence type="predicted"/>
<keyword evidence="1" id="KW-0472">Membrane</keyword>
<dbReference type="AlphaFoldDB" id="C6LII0"/>
<keyword evidence="3" id="KW-1185">Reference proteome</keyword>
<keyword evidence="1" id="KW-0812">Transmembrane</keyword>
<feature type="transmembrane region" description="Helical" evidence="1">
    <location>
        <begin position="7"/>
        <end position="29"/>
    </location>
</feature>
<accession>C6LII0</accession>
<gene>
    <name evidence="2" type="ORF">BRYFOR_08418</name>
</gene>
<comment type="caution">
    <text evidence="2">The sequence shown here is derived from an EMBL/GenBank/DDBJ whole genome shotgun (WGS) entry which is preliminary data.</text>
</comment>
<evidence type="ECO:0000256" key="1">
    <source>
        <dbReference type="SAM" id="Phobius"/>
    </source>
</evidence>